<dbReference type="GO" id="GO:0010498">
    <property type="term" value="P:proteasomal protein catabolic process"/>
    <property type="evidence" value="ECO:0007669"/>
    <property type="project" value="UniProtKB-ARBA"/>
</dbReference>
<evidence type="ECO:0000256" key="16">
    <source>
        <dbReference type="ARBA" id="ARBA00048605"/>
    </source>
</evidence>
<evidence type="ECO:0000256" key="2">
    <source>
        <dbReference type="ARBA" id="ARBA00004648"/>
    </source>
</evidence>
<dbReference type="Pfam" id="PF01532">
    <property type="entry name" value="Glyco_hydro_47"/>
    <property type="match status" value="1"/>
</dbReference>
<evidence type="ECO:0000256" key="21">
    <source>
        <dbReference type="RuleBase" id="RU361193"/>
    </source>
</evidence>
<comment type="catalytic activity">
    <reaction evidence="16">
        <text>N(4)-(alpha-D-Man-(1-&gt;2)-alpha-D-Man-(1-&gt;2)-alpha-D-Man-(1-&gt;3)-[alpha-D-Man-(1-&gt;2)-alpha-D-Man-(1-&gt;3)-[alpha-D-Man-(1-&gt;2)-alpha-D-Man-(1-&gt;6)]-alpha-D-Man-(1-&gt;6)]-beta-D-Man-(1-&gt;4)-beta-D-GlcNAc-(1-&gt;4)-beta-D-GlcNAc)-L-asparaginyl-[protein] (N-glucan mannose isomer 9A1,2,3B1,2,3) + 4 H2O = N(4)-(alpha-D-Man-(1-&gt;3)-[alpha-D-Man-(1-&gt;3)-[alpha-D-Man-(1-&gt;6)]-alpha-D-Man-(1-&gt;6)]-beta-D-Man-(1-&gt;4)-beta-D-GlcNAc-(1-&gt;4)-beta-D-GlcNAc)-L-asparaginyl-[protein] (N-glucan mannose isomer 5A1,2) + 4 beta-D-mannose</text>
        <dbReference type="Rhea" id="RHEA:56008"/>
        <dbReference type="Rhea" id="RHEA-COMP:14356"/>
        <dbReference type="Rhea" id="RHEA-COMP:14367"/>
        <dbReference type="ChEBI" id="CHEBI:15377"/>
        <dbReference type="ChEBI" id="CHEBI:28563"/>
        <dbReference type="ChEBI" id="CHEBI:59087"/>
        <dbReference type="ChEBI" id="CHEBI:139493"/>
        <dbReference type="EC" id="3.2.1.113"/>
    </reaction>
</comment>
<evidence type="ECO:0000256" key="7">
    <source>
        <dbReference type="ARBA" id="ARBA00022801"/>
    </source>
</evidence>
<keyword evidence="10" id="KW-0735">Signal-anchor</keyword>
<keyword evidence="13 20" id="KW-1015">Disulfide bond</keyword>
<evidence type="ECO:0000256" key="12">
    <source>
        <dbReference type="ARBA" id="ARBA00023136"/>
    </source>
</evidence>
<dbReference type="FunFam" id="1.50.10.10:FF:000010">
    <property type="entry name" value="alpha-1,2-Mannosidase"/>
    <property type="match status" value="1"/>
</dbReference>
<evidence type="ECO:0000256" key="6">
    <source>
        <dbReference type="ARBA" id="ARBA00022723"/>
    </source>
</evidence>
<dbReference type="GO" id="GO:0034976">
    <property type="term" value="P:response to endoplasmic reticulum stress"/>
    <property type="evidence" value="ECO:0007669"/>
    <property type="project" value="UniProtKB-ARBA"/>
</dbReference>
<dbReference type="PANTHER" id="PTHR11742:SF55">
    <property type="entry name" value="ENDOPLASMIC RETICULUM MANNOSYL-OLIGOSACCHARIDE 1,2-ALPHA-MANNOSIDASE"/>
    <property type="match status" value="1"/>
</dbReference>
<feature type="disulfide bond" evidence="20">
    <location>
        <begin position="455"/>
        <end position="484"/>
    </location>
</feature>
<feature type="binding site" evidence="19">
    <location>
        <position position="612"/>
    </location>
    <ligand>
        <name>Ca(2+)</name>
        <dbReference type="ChEBI" id="CHEBI:29108"/>
    </ligand>
</feature>
<proteinExistence type="inferred from homology"/>
<comment type="similarity">
    <text evidence="4 21">Belongs to the glycosyl hydrolase 47 family.</text>
</comment>
<feature type="active site" evidence="18">
    <location>
        <position position="390"/>
    </location>
</feature>
<comment type="subcellular location">
    <subcellularLocation>
        <location evidence="2">Endoplasmic reticulum membrane</location>
        <topology evidence="2">Single-pass type II membrane protein</topology>
    </subcellularLocation>
</comment>
<evidence type="ECO:0000256" key="5">
    <source>
        <dbReference type="ARBA" id="ARBA00022692"/>
    </source>
</evidence>
<comment type="catalytic activity">
    <reaction evidence="15">
        <text>N(4)-(alpha-D-Man-(1-&gt;2)-alpha-D-Man-(1-&gt;2)-alpha-D-Man-(1-&gt;3)-[alpha-D-Man-(1-&gt;3)-[alpha-D-Man-(1-&gt;2)-alpha-D-Man-(1-&gt;6)]-alpha-D-Man-(1-&gt;6)]-beta-D-Man-(1-&gt;4)-beta-D-GlcNAc-(1-&gt;4)-beta-D-GlcNAc)-L-asparaginyl-[protein] (N-glucan mannose isomer 8A1,2,3B1,3) + 3 H2O = N(4)-(alpha-D-Man-(1-&gt;3)-[alpha-D-Man-(1-&gt;3)-[alpha-D-Man-(1-&gt;6)]-alpha-D-Man-(1-&gt;6)]-beta-D-Man-(1-&gt;4)-beta-D-GlcNAc-(1-&gt;4)-beta-D-GlcNAc)-L-asparaginyl-[protein] (N-glucan mannose isomer 5A1,2) + 3 beta-D-mannose</text>
        <dbReference type="Rhea" id="RHEA:56028"/>
        <dbReference type="Rhea" id="RHEA-COMP:14358"/>
        <dbReference type="Rhea" id="RHEA-COMP:14367"/>
        <dbReference type="ChEBI" id="CHEBI:15377"/>
        <dbReference type="ChEBI" id="CHEBI:28563"/>
        <dbReference type="ChEBI" id="CHEBI:59087"/>
        <dbReference type="ChEBI" id="CHEBI:60628"/>
        <dbReference type="EC" id="3.2.1.113"/>
    </reaction>
</comment>
<evidence type="ECO:0000256" key="20">
    <source>
        <dbReference type="PIRSR" id="PIRSR601382-3"/>
    </source>
</evidence>
<evidence type="ECO:0000256" key="14">
    <source>
        <dbReference type="ARBA" id="ARBA00023295"/>
    </source>
</evidence>
<keyword evidence="7 21" id="KW-0378">Hydrolase</keyword>
<feature type="region of interest" description="Disordered" evidence="22">
    <location>
        <begin position="137"/>
        <end position="157"/>
    </location>
</feature>
<evidence type="ECO:0000256" key="18">
    <source>
        <dbReference type="PIRSR" id="PIRSR601382-1"/>
    </source>
</evidence>
<keyword evidence="12 23" id="KW-0472">Membrane</keyword>
<keyword evidence="6 19" id="KW-0479">Metal-binding</keyword>
<dbReference type="InterPro" id="IPR001382">
    <property type="entry name" value="Glyco_hydro_47"/>
</dbReference>
<protein>
    <recommendedName>
        <fullName evidence="21">alpha-1,2-Mannosidase</fullName>
        <ecNumber evidence="21">3.2.1.-</ecNumber>
    </recommendedName>
</protein>
<reference evidence="25" key="1">
    <citation type="submission" date="2022-11" db="UniProtKB">
        <authorList>
            <consortium name="WormBaseParasite"/>
        </authorList>
    </citation>
    <scope>IDENTIFICATION</scope>
</reference>
<evidence type="ECO:0000256" key="15">
    <source>
        <dbReference type="ARBA" id="ARBA00047669"/>
    </source>
</evidence>
<sequence length="622" mass="71432">MTSPSNSTSSHSGPVKIRNYGELSHRRTIYNATDVFDTMRKLYRSGSEGHLPFLVNPISEKRSSLRMCRYWKSLARLQRTVLLILFLFLLFICFLVAKDSVDMDDIYQLPTNFVNSAKPIDMPPGYKSLEEVLHKEPPPAIESREKSKKEEANDLEKGKIQRPKYPEFKGPQNDKQKAVVEAFKHAWYGYKKYAWGHDHLKPLTKSYNDWFGLGLTIVDSLSTALIMGLDDEFEEGRNWVADSLSFETNRFVSFFETTIRVLGGLLSAYHLSGDQMFVQRAQDLGSRLAAAYATSSPIPYTDVSLTNREGRQPSWNIDCSLSEVTSVQLEFRDLSRVTNNNTYEMLAFRTSEHVHREGCAEHDGLCGMFISPLTGHFKEHMTITMGARADSYYEYMLKQWLQTGKTIDWLRDDYNQSMAAMEKHLLRYSKPNNFAFVGEIIAGNIYTPKMDHLACFIAGTLALGSMNGLPARHLELAKDIAKGCHKMYETKTGLGPEIIYFNVGTTDTQDISIKHMDAHSLLRPEAFEAWFYLYRATGDKIYQQWGWEAFKAIESYAKLEYGYSSVNNVKRIPVTYRDMMESFFLAETLKYLYLLFDDDKTVIPLDRYVFNTEGHPLPIYDH</sequence>
<evidence type="ECO:0000256" key="10">
    <source>
        <dbReference type="ARBA" id="ARBA00022968"/>
    </source>
</evidence>
<dbReference type="GO" id="GO:0005789">
    <property type="term" value="C:endoplasmic reticulum membrane"/>
    <property type="evidence" value="ECO:0007669"/>
    <property type="project" value="UniProtKB-SubCell"/>
</dbReference>
<feature type="active site" description="Proton donor" evidence="18">
    <location>
        <position position="256"/>
    </location>
</feature>
<evidence type="ECO:0000256" key="22">
    <source>
        <dbReference type="SAM" id="MobiDB-lite"/>
    </source>
</evidence>
<evidence type="ECO:0000256" key="1">
    <source>
        <dbReference type="ARBA" id="ARBA00001913"/>
    </source>
</evidence>
<evidence type="ECO:0000256" key="11">
    <source>
        <dbReference type="ARBA" id="ARBA00022989"/>
    </source>
</evidence>
<evidence type="ECO:0000256" key="13">
    <source>
        <dbReference type="ARBA" id="ARBA00023157"/>
    </source>
</evidence>
<dbReference type="PRINTS" id="PR00747">
    <property type="entry name" value="GLYHDRLASE47"/>
</dbReference>
<evidence type="ECO:0000256" key="19">
    <source>
        <dbReference type="PIRSR" id="PIRSR601382-2"/>
    </source>
</evidence>
<keyword evidence="11 23" id="KW-1133">Transmembrane helix</keyword>
<comment type="cofactor">
    <cofactor evidence="1 19">
        <name>Ca(2+)</name>
        <dbReference type="ChEBI" id="CHEBI:29108"/>
    </cofactor>
</comment>
<feature type="active site" evidence="18">
    <location>
        <position position="525"/>
    </location>
</feature>
<evidence type="ECO:0000256" key="23">
    <source>
        <dbReference type="SAM" id="Phobius"/>
    </source>
</evidence>
<dbReference type="SUPFAM" id="SSF48225">
    <property type="entry name" value="Seven-hairpin glycosidases"/>
    <property type="match status" value="1"/>
</dbReference>
<evidence type="ECO:0000313" key="24">
    <source>
        <dbReference type="Proteomes" id="UP000887581"/>
    </source>
</evidence>
<dbReference type="WBParaSite" id="sdigi.contig178.g5713.t1">
    <property type="protein sequence ID" value="sdigi.contig178.g5713.t1"/>
    <property type="gene ID" value="sdigi.contig178.g5713"/>
</dbReference>
<evidence type="ECO:0000313" key="25">
    <source>
        <dbReference type="WBParaSite" id="sdigi.contig178.g5713.t1"/>
    </source>
</evidence>
<dbReference type="Gene3D" id="1.50.10.10">
    <property type="match status" value="1"/>
</dbReference>
<evidence type="ECO:0000256" key="3">
    <source>
        <dbReference type="ARBA" id="ARBA00004922"/>
    </source>
</evidence>
<dbReference type="PANTHER" id="PTHR11742">
    <property type="entry name" value="MANNOSYL-OLIGOSACCHARIDE ALPHA-1,2-MANNOSIDASE-RELATED"/>
    <property type="match status" value="1"/>
</dbReference>
<dbReference type="AlphaFoldDB" id="A0A915PM45"/>
<keyword evidence="24" id="KW-1185">Reference proteome</keyword>
<organism evidence="24 25">
    <name type="scientific">Setaria digitata</name>
    <dbReference type="NCBI Taxonomy" id="48799"/>
    <lineage>
        <taxon>Eukaryota</taxon>
        <taxon>Metazoa</taxon>
        <taxon>Ecdysozoa</taxon>
        <taxon>Nematoda</taxon>
        <taxon>Chromadorea</taxon>
        <taxon>Rhabditida</taxon>
        <taxon>Spirurina</taxon>
        <taxon>Spiruromorpha</taxon>
        <taxon>Filarioidea</taxon>
        <taxon>Setariidae</taxon>
        <taxon>Setaria</taxon>
    </lineage>
</organism>
<dbReference type="GO" id="GO:0004571">
    <property type="term" value="F:mannosyl-oligosaccharide 1,2-alpha-mannosidase activity"/>
    <property type="evidence" value="ECO:0007669"/>
    <property type="project" value="UniProtKB-EC"/>
</dbReference>
<dbReference type="InterPro" id="IPR050749">
    <property type="entry name" value="Glycosyl_Hydrolase_47"/>
</dbReference>
<feature type="transmembrane region" description="Helical" evidence="23">
    <location>
        <begin position="80"/>
        <end position="97"/>
    </location>
</feature>
<comment type="pathway">
    <text evidence="3">Protein modification; protein glycosylation.</text>
</comment>
<dbReference type="InterPro" id="IPR036026">
    <property type="entry name" value="Seven-hairpin_glycosidases"/>
</dbReference>
<comment type="function">
    <text evidence="17">Involved in glycoprotein quality control targeting of misfolded glycoproteins for degradation. It primarily trims a single alpha-1,2-linked mannose residue from Man(9)GlcNAc(2) to produce Man(8)GlcNAc(2), but at high enzyme concentrations, as found in the ER quality control compartment (ERQC), it further trims the carbohydrates to Man(5-6)GlcNAc(2).</text>
</comment>
<dbReference type="GO" id="GO:0005975">
    <property type="term" value="P:carbohydrate metabolic process"/>
    <property type="evidence" value="ECO:0007669"/>
    <property type="project" value="InterPro"/>
</dbReference>
<keyword evidence="8" id="KW-0256">Endoplasmic reticulum</keyword>
<keyword evidence="9 19" id="KW-0106">Calcium</keyword>
<name>A0A915PM45_9BILA</name>
<evidence type="ECO:0000256" key="8">
    <source>
        <dbReference type="ARBA" id="ARBA00022824"/>
    </source>
</evidence>
<evidence type="ECO:0000256" key="17">
    <source>
        <dbReference type="ARBA" id="ARBA00053655"/>
    </source>
</evidence>
<dbReference type="GO" id="GO:0005509">
    <property type="term" value="F:calcium ion binding"/>
    <property type="evidence" value="ECO:0007669"/>
    <property type="project" value="InterPro"/>
</dbReference>
<dbReference type="Proteomes" id="UP000887581">
    <property type="component" value="Unplaced"/>
</dbReference>
<evidence type="ECO:0000256" key="9">
    <source>
        <dbReference type="ARBA" id="ARBA00022837"/>
    </source>
</evidence>
<feature type="active site" description="Proton donor" evidence="18">
    <location>
        <position position="497"/>
    </location>
</feature>
<keyword evidence="14 21" id="KW-0326">Glycosidase</keyword>
<dbReference type="EC" id="3.2.1.-" evidence="21"/>
<accession>A0A915PM45</accession>
<dbReference type="InterPro" id="IPR012341">
    <property type="entry name" value="6hp_glycosidase-like_sf"/>
</dbReference>
<evidence type="ECO:0000256" key="4">
    <source>
        <dbReference type="ARBA" id="ARBA00007658"/>
    </source>
</evidence>
<keyword evidence="5 23" id="KW-0812">Transmembrane</keyword>